<dbReference type="Gene3D" id="3.40.50.2300">
    <property type="match status" value="1"/>
</dbReference>
<dbReference type="STRING" id="273121.WS2201"/>
<dbReference type="PROSITE" id="PS50110">
    <property type="entry name" value="RESPONSE_REGULATORY"/>
    <property type="match status" value="1"/>
</dbReference>
<dbReference type="EMBL" id="BX571662">
    <property type="protein sequence ID" value="CAE11191.1"/>
    <property type="molecule type" value="Genomic_DNA"/>
</dbReference>
<proteinExistence type="predicted"/>
<keyword evidence="4 7" id="KW-0238">DNA-binding</keyword>
<dbReference type="RefSeq" id="WP_011139973.1">
    <property type="nucleotide sequence ID" value="NC_005090.1"/>
</dbReference>
<dbReference type="InterPro" id="IPR011006">
    <property type="entry name" value="CheY-like_superfamily"/>
</dbReference>
<dbReference type="InterPro" id="IPR001867">
    <property type="entry name" value="OmpR/PhoB-type_DNA-bd"/>
</dbReference>
<evidence type="ECO:0000256" key="7">
    <source>
        <dbReference type="PROSITE-ProRule" id="PRU01091"/>
    </source>
</evidence>
<dbReference type="SMART" id="SM00862">
    <property type="entry name" value="Trans_reg_C"/>
    <property type="match status" value="1"/>
</dbReference>
<dbReference type="InterPro" id="IPR036388">
    <property type="entry name" value="WH-like_DNA-bd_sf"/>
</dbReference>
<dbReference type="Pfam" id="PF00486">
    <property type="entry name" value="Trans_reg_C"/>
    <property type="match status" value="1"/>
</dbReference>
<dbReference type="CDD" id="cd00383">
    <property type="entry name" value="trans_reg_C"/>
    <property type="match status" value="1"/>
</dbReference>
<keyword evidence="3" id="KW-0805">Transcription regulation</keyword>
<dbReference type="PROSITE" id="PS51755">
    <property type="entry name" value="OMPR_PHOB"/>
    <property type="match status" value="1"/>
</dbReference>
<dbReference type="Gene3D" id="1.10.10.10">
    <property type="entry name" value="Winged helix-like DNA-binding domain superfamily/Winged helix DNA-binding domain"/>
    <property type="match status" value="1"/>
</dbReference>
<evidence type="ECO:0000259" key="8">
    <source>
        <dbReference type="PROSITE" id="PS50110"/>
    </source>
</evidence>
<dbReference type="AlphaFoldDB" id="Q7M7M9"/>
<evidence type="ECO:0000313" key="11">
    <source>
        <dbReference type="Proteomes" id="UP000000422"/>
    </source>
</evidence>
<keyword evidence="2" id="KW-0902">Two-component regulatory system</keyword>
<feature type="modified residue" description="4-aspartylphosphate" evidence="6">
    <location>
        <position position="52"/>
    </location>
</feature>
<evidence type="ECO:0000256" key="3">
    <source>
        <dbReference type="ARBA" id="ARBA00023015"/>
    </source>
</evidence>
<dbReference type="InterPro" id="IPR001789">
    <property type="entry name" value="Sig_transdc_resp-reg_receiver"/>
</dbReference>
<evidence type="ECO:0000256" key="6">
    <source>
        <dbReference type="PROSITE-ProRule" id="PRU00169"/>
    </source>
</evidence>
<feature type="domain" description="Response regulatory" evidence="8">
    <location>
        <begin position="3"/>
        <end position="117"/>
    </location>
</feature>
<evidence type="ECO:0000256" key="1">
    <source>
        <dbReference type="ARBA" id="ARBA00022553"/>
    </source>
</evidence>
<keyword evidence="5" id="KW-0804">Transcription</keyword>
<evidence type="ECO:0000256" key="4">
    <source>
        <dbReference type="ARBA" id="ARBA00023125"/>
    </source>
</evidence>
<dbReference type="HOGENOM" id="CLU_000445_30_3_7"/>
<dbReference type="Gene3D" id="6.10.250.690">
    <property type="match status" value="1"/>
</dbReference>
<dbReference type="Pfam" id="PF00072">
    <property type="entry name" value="Response_reg"/>
    <property type="match status" value="1"/>
</dbReference>
<feature type="domain" description="OmpR/PhoB-type" evidence="9">
    <location>
        <begin position="124"/>
        <end position="218"/>
    </location>
</feature>
<reference evidence="10 11" key="1">
    <citation type="journal article" date="2003" name="Proc. Natl. Acad. Sci. U.S.A.">
        <title>Complete genome sequence and analysis of Wolinella succinogenes.</title>
        <authorList>
            <person name="Baar C."/>
            <person name="Eppinger M."/>
            <person name="Raddatz G."/>
            <person name="Simon JM."/>
            <person name="Lanz C."/>
            <person name="Klimmek O."/>
            <person name="Nandakumar R."/>
            <person name="Gross R."/>
            <person name="Rosinus A."/>
            <person name="Keller H."/>
            <person name="Jagtap P."/>
            <person name="Linke B."/>
            <person name="Meyer F."/>
            <person name="Lederer H."/>
            <person name="Schuster S.C."/>
        </authorList>
    </citation>
    <scope>NUCLEOTIDE SEQUENCE [LARGE SCALE GENOMIC DNA]</scope>
    <source>
        <strain evidence="11">ATCC 29543 / DSM 1740 / CCUG 13145 / JCM 31913 / LMG 7466 / NCTC 11488 / FDC 602W</strain>
    </source>
</reference>
<dbReference type="GO" id="GO:0000976">
    <property type="term" value="F:transcription cis-regulatory region binding"/>
    <property type="evidence" value="ECO:0007669"/>
    <property type="project" value="TreeGrafter"/>
</dbReference>
<protein>
    <submittedName>
        <fullName evidence="10">TRANSCRIPTIONAL REGULATOR (PHOB-LIKE)</fullName>
    </submittedName>
</protein>
<dbReference type="PANTHER" id="PTHR48111">
    <property type="entry name" value="REGULATOR OF RPOS"/>
    <property type="match status" value="1"/>
</dbReference>
<evidence type="ECO:0000256" key="5">
    <source>
        <dbReference type="ARBA" id="ARBA00023163"/>
    </source>
</evidence>
<evidence type="ECO:0000313" key="10">
    <source>
        <dbReference type="EMBL" id="CAE11191.1"/>
    </source>
</evidence>
<dbReference type="Proteomes" id="UP000000422">
    <property type="component" value="Chromosome"/>
</dbReference>
<dbReference type="GO" id="GO:0005829">
    <property type="term" value="C:cytosol"/>
    <property type="evidence" value="ECO:0007669"/>
    <property type="project" value="TreeGrafter"/>
</dbReference>
<name>Q7M7M9_WOLSU</name>
<evidence type="ECO:0000259" key="9">
    <source>
        <dbReference type="PROSITE" id="PS51755"/>
    </source>
</evidence>
<dbReference type="PANTHER" id="PTHR48111:SF21">
    <property type="entry name" value="DNA-BINDING DUAL MASTER TRANSCRIPTIONAL REGULATOR RPAA"/>
    <property type="match status" value="1"/>
</dbReference>
<keyword evidence="11" id="KW-1185">Reference proteome</keyword>
<dbReference type="SUPFAM" id="SSF52172">
    <property type="entry name" value="CheY-like"/>
    <property type="match status" value="1"/>
</dbReference>
<evidence type="ECO:0000256" key="2">
    <source>
        <dbReference type="ARBA" id="ARBA00023012"/>
    </source>
</evidence>
<organism evidence="11">
    <name type="scientific">Wolinella succinogenes (strain ATCC 29543 / DSM 1740 / CCUG 13145 / JCM 31913 / LMG 7466 / NCTC 11488 / FDC 602W)</name>
    <name type="common">Vibrio succinogenes</name>
    <dbReference type="NCBI Taxonomy" id="273121"/>
    <lineage>
        <taxon>Bacteria</taxon>
        <taxon>Pseudomonadati</taxon>
        <taxon>Campylobacterota</taxon>
        <taxon>Epsilonproteobacteria</taxon>
        <taxon>Campylobacterales</taxon>
        <taxon>Helicobacteraceae</taxon>
        <taxon>Wolinella</taxon>
    </lineage>
</organism>
<keyword evidence="1 6" id="KW-0597">Phosphoprotein</keyword>
<feature type="DNA-binding region" description="OmpR/PhoB-type" evidence="7">
    <location>
        <begin position="124"/>
        <end position="218"/>
    </location>
</feature>
<dbReference type="KEGG" id="wsu:WS2201"/>
<dbReference type="GO" id="GO:0032993">
    <property type="term" value="C:protein-DNA complex"/>
    <property type="evidence" value="ECO:0007669"/>
    <property type="project" value="TreeGrafter"/>
</dbReference>
<dbReference type="GO" id="GO:0000156">
    <property type="term" value="F:phosphorelay response regulator activity"/>
    <property type="evidence" value="ECO:0007669"/>
    <property type="project" value="TreeGrafter"/>
</dbReference>
<dbReference type="GO" id="GO:0006355">
    <property type="term" value="P:regulation of DNA-templated transcription"/>
    <property type="evidence" value="ECO:0007669"/>
    <property type="project" value="InterPro"/>
</dbReference>
<dbReference type="InterPro" id="IPR039420">
    <property type="entry name" value="WalR-like"/>
</dbReference>
<accession>Q7M7M9</accession>
<dbReference type="SMART" id="SM00448">
    <property type="entry name" value="REC"/>
    <property type="match status" value="1"/>
</dbReference>
<sequence length="218" mass="24871">MSSLLLLEDDALLGETVKEFLEEEGFRVEWALDRAGFERFTGERSFDLYLMDVKLPDGSAFELLKHLKSEFDATPAIFITSLSDGESLREGFLSGCDDYLTKPFNLEELLWRIQAILRRSKGDFAGVKIDAKRLFFPKESRLIIEGEEIVLPLKESKLLELLVESRGRVVGKEEIYDHLWPEEEPSGGALRVYVNALKKYLGEGSINNIRGVGYRFEL</sequence>
<dbReference type="eggNOG" id="COG0745">
    <property type="taxonomic scope" value="Bacteria"/>
</dbReference>
<gene>
    <name evidence="10" type="ordered locus">WS2201</name>
</gene>